<accession>A0ABP0PXA6</accession>
<evidence type="ECO:0000313" key="2">
    <source>
        <dbReference type="EMBL" id="CAK9080564.1"/>
    </source>
</evidence>
<sequence length="212" mass="22963">MEEKLLECPMLNKAGQLQILIKTGNRPYLVNKSDASQSLPAGTVIAAFGKGRFKRVMPNAPAEGDDARKEIKYHLERPEQLLLHNGTLCALSEVVEAKRKSGQPGTKLAYHEMVDDPQPSQPGSFTLKQTHDVRFVPQPAAEVKTETEGGASGSSGQQASQTSLATLLPPQAWKSHCTDIIFSVKWAAVGLSPIRPLTKDLELPAGRVVALF</sequence>
<evidence type="ECO:0000313" key="3">
    <source>
        <dbReference type="Proteomes" id="UP001642464"/>
    </source>
</evidence>
<organism evidence="2 3">
    <name type="scientific">Durusdinium trenchii</name>
    <dbReference type="NCBI Taxonomy" id="1381693"/>
    <lineage>
        <taxon>Eukaryota</taxon>
        <taxon>Sar</taxon>
        <taxon>Alveolata</taxon>
        <taxon>Dinophyceae</taxon>
        <taxon>Suessiales</taxon>
        <taxon>Symbiodiniaceae</taxon>
        <taxon>Durusdinium</taxon>
    </lineage>
</organism>
<feature type="region of interest" description="Disordered" evidence="1">
    <location>
        <begin position="140"/>
        <end position="162"/>
    </location>
</feature>
<evidence type="ECO:0000256" key="1">
    <source>
        <dbReference type="SAM" id="MobiDB-lite"/>
    </source>
</evidence>
<gene>
    <name evidence="2" type="ORF">SCF082_LOCUS38394</name>
</gene>
<comment type="caution">
    <text evidence="2">The sequence shown here is derived from an EMBL/GenBank/DDBJ whole genome shotgun (WGS) entry which is preliminary data.</text>
</comment>
<keyword evidence="3" id="KW-1185">Reference proteome</keyword>
<reference evidence="2 3" key="1">
    <citation type="submission" date="2024-02" db="EMBL/GenBank/DDBJ databases">
        <authorList>
            <person name="Chen Y."/>
            <person name="Shah S."/>
            <person name="Dougan E. K."/>
            <person name="Thang M."/>
            <person name="Chan C."/>
        </authorList>
    </citation>
    <scope>NUCLEOTIDE SEQUENCE [LARGE SCALE GENOMIC DNA]</scope>
</reference>
<dbReference type="EMBL" id="CAXAMM010038740">
    <property type="protein sequence ID" value="CAK9080564.1"/>
    <property type="molecule type" value="Genomic_DNA"/>
</dbReference>
<dbReference type="Proteomes" id="UP001642464">
    <property type="component" value="Unassembled WGS sequence"/>
</dbReference>
<protein>
    <submittedName>
        <fullName evidence="2">Uncharacterized protein</fullName>
    </submittedName>
</protein>
<name>A0ABP0PXA6_9DINO</name>
<proteinExistence type="predicted"/>